<dbReference type="Proteomes" id="UP000243106">
    <property type="component" value="Unassembled WGS sequence"/>
</dbReference>
<dbReference type="PANTHER" id="PTHR18964:SF169">
    <property type="entry name" value="N-ACETYLMANNOSAMINE KINASE"/>
    <property type="match status" value="1"/>
</dbReference>
<dbReference type="EMBL" id="FOXV01000011">
    <property type="protein sequence ID" value="SFQ57814.1"/>
    <property type="molecule type" value="Genomic_DNA"/>
</dbReference>
<dbReference type="GO" id="GO:0009384">
    <property type="term" value="F:N-acylmannosamine kinase activity"/>
    <property type="evidence" value="ECO:0007669"/>
    <property type="project" value="TreeGrafter"/>
</dbReference>
<keyword evidence="1" id="KW-0418">Kinase</keyword>
<dbReference type="Pfam" id="PF00480">
    <property type="entry name" value="ROK"/>
    <property type="match status" value="1"/>
</dbReference>
<dbReference type="GO" id="GO:0019262">
    <property type="term" value="P:N-acetylneuraminate catabolic process"/>
    <property type="evidence" value="ECO:0007669"/>
    <property type="project" value="TreeGrafter"/>
</dbReference>
<dbReference type="Gene3D" id="1.10.10.10">
    <property type="entry name" value="Winged helix-like DNA-binding domain superfamily/Winged helix DNA-binding domain"/>
    <property type="match status" value="1"/>
</dbReference>
<accession>A0A1I5ZMV2</accession>
<dbReference type="SUPFAM" id="SSF46785">
    <property type="entry name" value="Winged helix' DNA-binding domain"/>
    <property type="match status" value="1"/>
</dbReference>
<reference evidence="2" key="1">
    <citation type="submission" date="2016-10" db="EMBL/GenBank/DDBJ databases">
        <authorList>
            <person name="Varghese N."/>
            <person name="Submissions S."/>
        </authorList>
    </citation>
    <scope>NUCLEOTIDE SEQUENCE [LARGE SCALE GENOMIC DNA]</scope>
    <source>
        <strain evidence="2">JCM 10271</strain>
    </source>
</reference>
<organism evidence="1 2">
    <name type="scientific">Roseivivax halotolerans</name>
    <dbReference type="NCBI Taxonomy" id="93684"/>
    <lineage>
        <taxon>Bacteria</taxon>
        <taxon>Pseudomonadati</taxon>
        <taxon>Pseudomonadota</taxon>
        <taxon>Alphaproteobacteria</taxon>
        <taxon>Rhodobacterales</taxon>
        <taxon>Roseobacteraceae</taxon>
        <taxon>Roseivivax</taxon>
    </lineage>
</organism>
<keyword evidence="2" id="KW-1185">Reference proteome</keyword>
<dbReference type="Pfam" id="PF13412">
    <property type="entry name" value="HTH_24"/>
    <property type="match status" value="1"/>
</dbReference>
<dbReference type="STRING" id="93684.SAMN05421853_11114"/>
<proteinExistence type="predicted"/>
<evidence type="ECO:0000313" key="2">
    <source>
        <dbReference type="Proteomes" id="UP000243106"/>
    </source>
</evidence>
<dbReference type="SUPFAM" id="SSF53067">
    <property type="entry name" value="Actin-like ATPase domain"/>
    <property type="match status" value="1"/>
</dbReference>
<dbReference type="PANTHER" id="PTHR18964">
    <property type="entry name" value="ROK (REPRESSOR, ORF, KINASE) FAMILY"/>
    <property type="match status" value="1"/>
</dbReference>
<name>A0A1I5ZMV2_9RHOB</name>
<dbReference type="InterPro" id="IPR036390">
    <property type="entry name" value="WH_DNA-bd_sf"/>
</dbReference>
<gene>
    <name evidence="1" type="ORF">SAMN05421853_11114</name>
</gene>
<dbReference type="InterPro" id="IPR043129">
    <property type="entry name" value="ATPase_NBD"/>
</dbReference>
<keyword evidence="1" id="KW-0808">Transferase</keyword>
<dbReference type="AlphaFoldDB" id="A0A1I5ZMV2"/>
<dbReference type="Gene3D" id="3.30.420.40">
    <property type="match status" value="2"/>
</dbReference>
<protein>
    <submittedName>
        <fullName evidence="1">Sugar kinase of the NBD/HSP70 family, may contain an N-terminal HTH domain</fullName>
    </submittedName>
</protein>
<dbReference type="RefSeq" id="WP_093013756.1">
    <property type="nucleotide sequence ID" value="NZ_FOXV01000011.1"/>
</dbReference>
<evidence type="ECO:0000313" key="1">
    <source>
        <dbReference type="EMBL" id="SFQ57814.1"/>
    </source>
</evidence>
<dbReference type="InterPro" id="IPR036388">
    <property type="entry name" value="WH-like_DNA-bd_sf"/>
</dbReference>
<sequence>MTKATIRGLSSGANQQGVRDYNERLILTTIQRGGAMPGSSLAKATGLSPQTISVILRALEAEGLVERGDPQRGHIGKPRVPMRLRPDGAYSVGLKLGRRNSDMVLTDLSGRILGHRNTRYAFPQPGPVLDFLERGLEELLTPLGADAARVAGIGVARPFEMWKWPDAIGAQPAELNAWADLDVSEEIGRFSDLPVIIENDATAACRAEHIYGRGKEFRDYAYFYIGSFIGGGIVLNHTVFEGASGNAGALGNLPAQSPAGQRGQLLDFASLYLLEDALVSKGEPRDLLWRDPQDWTDFETELGDWTRTAAHHLARAALTVTAIIDFEAVLIDGAFPEAVRARLVDTVHSEMQALDARGLIPPRIEAGSIGALAREKGAATAPIISRYLMDTHRGLNVA</sequence>
<dbReference type="InterPro" id="IPR000600">
    <property type="entry name" value="ROK"/>
</dbReference>